<evidence type="ECO:0000313" key="2">
    <source>
        <dbReference type="Proteomes" id="UP000008983"/>
    </source>
</evidence>
<dbReference type="OrthoDB" id="286864at2759"/>
<sequence length="240" mass="26573">MQRFVPPLSQSTVALTPVAQVSQLVGQVPQLVGQVPQLVGQVVSPQLVQSSVVVAPQLVSSGVVKQQMQPVLGQSRLEHIPYQRKVVDYEQQVSTTIVPKERLVQDYYTIEHQVSYIPNVIQEPYVDYVPVQRYKQRVEYNAVESSRAITQPNYNPQQGQISTVYTGAKYSGQAGYTQQQAGYAGYQNNQAGQQASYIGQQVGNAAYAYGNAYDGQQAVYGGVYNSAYVTPGYGQQYYQR</sequence>
<reference evidence="1 2" key="1">
    <citation type="submission" date="2011-07" db="EMBL/GenBank/DDBJ databases">
        <authorList>
            <person name="Coyne R."/>
            <person name="Brami D."/>
            <person name="Johnson J."/>
            <person name="Hostetler J."/>
            <person name="Hannick L."/>
            <person name="Clark T."/>
            <person name="Cassidy-Hanley D."/>
            <person name="Inman J."/>
        </authorList>
    </citation>
    <scope>NUCLEOTIDE SEQUENCE [LARGE SCALE GENOMIC DNA]</scope>
    <source>
        <strain evidence="1 2">G5</strain>
    </source>
</reference>
<keyword evidence="2" id="KW-1185">Reference proteome</keyword>
<dbReference type="GeneID" id="14910509"/>
<organism evidence="1 2">
    <name type="scientific">Ichthyophthirius multifiliis</name>
    <name type="common">White spot disease agent</name>
    <name type="synonym">Ich</name>
    <dbReference type="NCBI Taxonomy" id="5932"/>
    <lineage>
        <taxon>Eukaryota</taxon>
        <taxon>Sar</taxon>
        <taxon>Alveolata</taxon>
        <taxon>Ciliophora</taxon>
        <taxon>Intramacronucleata</taxon>
        <taxon>Oligohymenophorea</taxon>
        <taxon>Hymenostomatida</taxon>
        <taxon>Ophryoglenina</taxon>
        <taxon>Ichthyophthirius</taxon>
    </lineage>
</organism>
<name>G0QKE3_ICHMU</name>
<gene>
    <name evidence="1" type="ORF">IMG5_016570</name>
</gene>
<dbReference type="InParanoid" id="G0QKE3"/>
<accession>G0QKE3</accession>
<dbReference type="eggNOG" id="ENOG502R2RP">
    <property type="taxonomic scope" value="Eukaryota"/>
</dbReference>
<proteinExistence type="predicted"/>
<dbReference type="Proteomes" id="UP000008983">
    <property type="component" value="Unassembled WGS sequence"/>
</dbReference>
<dbReference type="Pfam" id="PF10992">
    <property type="entry name" value="Epiplasmin"/>
    <property type="match status" value="1"/>
</dbReference>
<protein>
    <submittedName>
        <fullName evidence="1">Uncharacterized protein</fullName>
    </submittedName>
</protein>
<evidence type="ECO:0000313" key="1">
    <source>
        <dbReference type="EMBL" id="EGR34317.1"/>
    </source>
</evidence>
<dbReference type="AlphaFoldDB" id="G0QKE3"/>
<dbReference type="EMBL" id="GL983154">
    <property type="protein sequence ID" value="EGR34317.1"/>
    <property type="molecule type" value="Genomic_DNA"/>
</dbReference>
<dbReference type="InterPro" id="IPR021258">
    <property type="entry name" value="Epiplasmin"/>
</dbReference>
<dbReference type="RefSeq" id="XP_004039621.1">
    <property type="nucleotide sequence ID" value="XM_004039573.1"/>
</dbReference>